<accession>A0A0U0WDI5</accession>
<dbReference type="OrthoDB" id="4628340at2"/>
<gene>
    <name evidence="2" type="ORF">BN971_03669</name>
</gene>
<dbReference type="InterPro" id="IPR002645">
    <property type="entry name" value="STAS_dom"/>
</dbReference>
<sequence length="102" mass="10636">MATSLSLDTVRRDAGELVLSAAGEIDLSNIDGFTRALTSAVAETPGATLTVDLSAVEYLDSSAINALFAHAEQIRVIAPPHLMRVFTISGLTELTAIEAAAH</sequence>
<feature type="domain" description="STAS" evidence="1">
    <location>
        <begin position="6"/>
        <end position="102"/>
    </location>
</feature>
<dbReference type="EMBL" id="CSTD01000004">
    <property type="protein sequence ID" value="CPR12375.1"/>
    <property type="molecule type" value="Genomic_DNA"/>
</dbReference>
<dbReference type="PROSITE" id="PS50801">
    <property type="entry name" value="STAS"/>
    <property type="match status" value="1"/>
</dbReference>
<dbReference type="CDD" id="cd07043">
    <property type="entry name" value="STAS_anti-anti-sigma_factors"/>
    <property type="match status" value="1"/>
</dbReference>
<proteinExistence type="predicted"/>
<dbReference type="AlphaFoldDB" id="A0A0U0WDI5"/>
<dbReference type="Proteomes" id="UP000198875">
    <property type="component" value="Unassembled WGS sequence"/>
</dbReference>
<evidence type="ECO:0000313" key="2">
    <source>
        <dbReference type="EMBL" id="CPR12375.1"/>
    </source>
</evidence>
<dbReference type="Gene3D" id="3.30.750.24">
    <property type="entry name" value="STAS domain"/>
    <property type="match status" value="1"/>
</dbReference>
<organism evidence="2 3">
    <name type="scientific">Mycobacterium bohemicum DSM 44277</name>
    <dbReference type="NCBI Taxonomy" id="1236609"/>
    <lineage>
        <taxon>Bacteria</taxon>
        <taxon>Bacillati</taxon>
        <taxon>Actinomycetota</taxon>
        <taxon>Actinomycetes</taxon>
        <taxon>Mycobacteriales</taxon>
        <taxon>Mycobacteriaceae</taxon>
        <taxon>Mycobacterium</taxon>
    </lineage>
</organism>
<dbReference type="GO" id="GO:0043856">
    <property type="term" value="F:anti-sigma factor antagonist activity"/>
    <property type="evidence" value="ECO:0007669"/>
    <property type="project" value="TreeGrafter"/>
</dbReference>
<name>A0A0U0WDI5_MYCBE</name>
<dbReference type="InterPro" id="IPR036513">
    <property type="entry name" value="STAS_dom_sf"/>
</dbReference>
<dbReference type="PANTHER" id="PTHR33495">
    <property type="entry name" value="ANTI-SIGMA FACTOR ANTAGONIST TM_1081-RELATED-RELATED"/>
    <property type="match status" value="1"/>
</dbReference>
<evidence type="ECO:0000259" key="1">
    <source>
        <dbReference type="PROSITE" id="PS50801"/>
    </source>
</evidence>
<dbReference type="Pfam" id="PF01740">
    <property type="entry name" value="STAS"/>
    <property type="match status" value="1"/>
</dbReference>
<reference evidence="2 3" key="1">
    <citation type="submission" date="2015-03" db="EMBL/GenBank/DDBJ databases">
        <authorList>
            <person name="Murphy D."/>
        </authorList>
    </citation>
    <scope>NUCLEOTIDE SEQUENCE [LARGE SCALE GENOMIC DNA]</scope>
    <source>
        <strain evidence="2 3">DSM 44277</strain>
    </source>
</reference>
<evidence type="ECO:0000313" key="3">
    <source>
        <dbReference type="Proteomes" id="UP000198875"/>
    </source>
</evidence>
<dbReference type="SUPFAM" id="SSF52091">
    <property type="entry name" value="SpoIIaa-like"/>
    <property type="match status" value="1"/>
</dbReference>
<dbReference type="PANTHER" id="PTHR33495:SF2">
    <property type="entry name" value="ANTI-SIGMA FACTOR ANTAGONIST TM_1081-RELATED"/>
    <property type="match status" value="1"/>
</dbReference>
<protein>
    <submittedName>
        <fullName evidence="2">Anti-anti-sigma regulatory factor</fullName>
    </submittedName>
</protein>
<dbReference type="RefSeq" id="WP_085181221.1">
    <property type="nucleotide sequence ID" value="NZ_CSTD01000004.1"/>
</dbReference>